<dbReference type="InterPro" id="IPR044901">
    <property type="entry name" value="Trehalose_TreZ_E-set_sf"/>
</dbReference>
<evidence type="ECO:0000256" key="17">
    <source>
        <dbReference type="SAM" id="MobiDB-lite"/>
    </source>
</evidence>
<organism evidence="19 20">
    <name type="scientific">Roseimaritima multifibrata</name>
    <dbReference type="NCBI Taxonomy" id="1930274"/>
    <lineage>
        <taxon>Bacteria</taxon>
        <taxon>Pseudomonadati</taxon>
        <taxon>Planctomycetota</taxon>
        <taxon>Planctomycetia</taxon>
        <taxon>Pirellulales</taxon>
        <taxon>Pirellulaceae</taxon>
        <taxon>Roseimaritima</taxon>
    </lineage>
</organism>
<evidence type="ECO:0000313" key="19">
    <source>
        <dbReference type="EMBL" id="QDS95451.1"/>
    </source>
</evidence>
<evidence type="ECO:0000256" key="10">
    <source>
        <dbReference type="ARBA" id="ARBA00032057"/>
    </source>
</evidence>
<evidence type="ECO:0000256" key="5">
    <source>
        <dbReference type="ARBA" id="ARBA00015938"/>
    </source>
</evidence>
<dbReference type="InterPro" id="IPR014756">
    <property type="entry name" value="Ig_E-set"/>
</dbReference>
<evidence type="ECO:0000256" key="7">
    <source>
        <dbReference type="ARBA" id="ARBA00022801"/>
    </source>
</evidence>
<proteinExistence type="inferred from homology"/>
<dbReference type="PIRSF" id="PIRSF006337">
    <property type="entry name" value="Trehalose_TreZ"/>
    <property type="match status" value="1"/>
</dbReference>
<dbReference type="InterPro" id="IPR012768">
    <property type="entry name" value="Trehalose_TreZ"/>
</dbReference>
<evidence type="ECO:0000256" key="9">
    <source>
        <dbReference type="ARBA" id="ARBA00023295"/>
    </source>
</evidence>
<dbReference type="GO" id="GO:0005992">
    <property type="term" value="P:trehalose biosynthetic process"/>
    <property type="evidence" value="ECO:0007669"/>
    <property type="project" value="UniProtKB-UniPathway"/>
</dbReference>
<dbReference type="InterPro" id="IPR017853">
    <property type="entry name" value="GH"/>
</dbReference>
<keyword evidence="6" id="KW-0963">Cytoplasm</keyword>
<dbReference type="Gene3D" id="1.10.10.760">
    <property type="entry name" value="E-set domains of sugar-utilizing enzymes"/>
    <property type="match status" value="1"/>
</dbReference>
<comment type="subcellular location">
    <subcellularLocation>
        <location evidence="1 14">Cytoplasm</location>
    </subcellularLocation>
</comment>
<comment type="catalytic activity">
    <reaction evidence="12 13">
        <text>hydrolysis of (1-&gt;4)-alpha-D-glucosidic linkage in 4-alpha-D-[(1-&gt;4)-alpha-D-glucanosyl]n trehalose to yield trehalose and (1-&gt;4)-alpha-D-glucan.</text>
        <dbReference type="EC" id="3.2.1.141"/>
    </reaction>
</comment>
<dbReference type="Gene3D" id="2.60.40.10">
    <property type="entry name" value="Immunoglobulins"/>
    <property type="match status" value="1"/>
</dbReference>
<feature type="domain" description="Glycosyl hydrolase family 13 catalytic" evidence="18">
    <location>
        <begin position="56"/>
        <end position="469"/>
    </location>
</feature>
<evidence type="ECO:0000256" key="6">
    <source>
        <dbReference type="ARBA" id="ARBA00022490"/>
    </source>
</evidence>
<dbReference type="KEGG" id="rml:FF011L_42470"/>
<feature type="active site" description="Proton donor" evidence="14">
    <location>
        <position position="257"/>
    </location>
</feature>
<dbReference type="EMBL" id="CP036262">
    <property type="protein sequence ID" value="QDS95451.1"/>
    <property type="molecule type" value="Genomic_DNA"/>
</dbReference>
<feature type="binding site" evidence="15">
    <location>
        <begin position="354"/>
        <end position="359"/>
    </location>
    <ligand>
        <name>substrate</name>
    </ligand>
</feature>
<evidence type="ECO:0000256" key="16">
    <source>
        <dbReference type="PIRSR" id="PIRSR006337-3"/>
    </source>
</evidence>
<feature type="site" description="Transition state stabilizer" evidence="16">
    <location>
        <position position="355"/>
    </location>
</feature>
<evidence type="ECO:0000256" key="4">
    <source>
        <dbReference type="ARBA" id="ARBA00012268"/>
    </source>
</evidence>
<dbReference type="AlphaFoldDB" id="A0A517MKN9"/>
<keyword evidence="20" id="KW-1185">Reference proteome</keyword>
<feature type="region of interest" description="Disordered" evidence="17">
    <location>
        <begin position="24"/>
        <end position="45"/>
    </location>
</feature>
<feature type="active site" description="Nucleophile" evidence="14">
    <location>
        <position position="220"/>
    </location>
</feature>
<reference evidence="19 20" key="1">
    <citation type="submission" date="2019-02" db="EMBL/GenBank/DDBJ databases">
        <title>Deep-cultivation of Planctomycetes and their phenomic and genomic characterization uncovers novel biology.</title>
        <authorList>
            <person name="Wiegand S."/>
            <person name="Jogler M."/>
            <person name="Boedeker C."/>
            <person name="Pinto D."/>
            <person name="Vollmers J."/>
            <person name="Rivas-Marin E."/>
            <person name="Kohn T."/>
            <person name="Peeters S.H."/>
            <person name="Heuer A."/>
            <person name="Rast P."/>
            <person name="Oberbeckmann S."/>
            <person name="Bunk B."/>
            <person name="Jeske O."/>
            <person name="Meyerdierks A."/>
            <person name="Storesund J.E."/>
            <person name="Kallscheuer N."/>
            <person name="Luecker S."/>
            <person name="Lage O.M."/>
            <person name="Pohl T."/>
            <person name="Merkel B.J."/>
            <person name="Hornburger P."/>
            <person name="Mueller R.-W."/>
            <person name="Bruemmer F."/>
            <person name="Labrenz M."/>
            <person name="Spormann A.M."/>
            <person name="Op den Camp H."/>
            <person name="Overmann J."/>
            <person name="Amann R."/>
            <person name="Jetten M.S.M."/>
            <person name="Mascher T."/>
            <person name="Medema M.H."/>
            <person name="Devos D.P."/>
            <person name="Kaster A.-K."/>
            <person name="Ovreas L."/>
            <person name="Rohde M."/>
            <person name="Galperin M.Y."/>
            <person name="Jogler C."/>
        </authorList>
    </citation>
    <scope>NUCLEOTIDE SEQUENCE [LARGE SCALE GENOMIC DNA]</scope>
    <source>
        <strain evidence="19 20">FF011L</strain>
    </source>
</reference>
<evidence type="ECO:0000256" key="14">
    <source>
        <dbReference type="PIRSR" id="PIRSR006337-1"/>
    </source>
</evidence>
<dbReference type="PANTHER" id="PTHR43651">
    <property type="entry name" value="1,4-ALPHA-GLUCAN-BRANCHING ENZYME"/>
    <property type="match status" value="1"/>
</dbReference>
<dbReference type="InterPro" id="IPR013783">
    <property type="entry name" value="Ig-like_fold"/>
</dbReference>
<evidence type="ECO:0000256" key="3">
    <source>
        <dbReference type="ARBA" id="ARBA00008061"/>
    </source>
</evidence>
<dbReference type="SUPFAM" id="SSF81296">
    <property type="entry name" value="E set domains"/>
    <property type="match status" value="1"/>
</dbReference>
<dbReference type="SUPFAM" id="SSF51445">
    <property type="entry name" value="(Trans)glycosidases"/>
    <property type="match status" value="1"/>
</dbReference>
<dbReference type="CDD" id="cd02853">
    <property type="entry name" value="E_set_MTHase_like_N"/>
    <property type="match status" value="1"/>
</dbReference>
<evidence type="ECO:0000256" key="8">
    <source>
        <dbReference type="ARBA" id="ARBA00023277"/>
    </source>
</evidence>
<dbReference type="EC" id="3.2.1.141" evidence="4 13"/>
<keyword evidence="9 13" id="KW-0326">Glycosidase</keyword>
<dbReference type="CDD" id="cd11325">
    <property type="entry name" value="AmyAc_GTHase"/>
    <property type="match status" value="1"/>
</dbReference>
<feature type="binding site" evidence="15">
    <location>
        <begin position="285"/>
        <end position="289"/>
    </location>
    <ligand>
        <name>substrate</name>
    </ligand>
</feature>
<dbReference type="Gene3D" id="3.20.20.80">
    <property type="entry name" value="Glycosidases"/>
    <property type="match status" value="1"/>
</dbReference>
<keyword evidence="8" id="KW-0119">Carbohydrate metabolism</keyword>
<dbReference type="UniPathway" id="UPA00299"/>
<comment type="similarity">
    <text evidence="3 13">Belongs to the glycosyl hydrolase 13 family.</text>
</comment>
<dbReference type="GO" id="GO:0033942">
    <property type="term" value="F:4-alpha-D-(1-&gt;4)-alpha-D-glucanotrehalose trehalohydrolase activity"/>
    <property type="evidence" value="ECO:0007669"/>
    <property type="project" value="UniProtKB-EC"/>
</dbReference>
<accession>A0A517MKN9</accession>
<gene>
    <name evidence="19" type="primary">treZ</name>
    <name evidence="19" type="ORF">FF011L_42470</name>
</gene>
<dbReference type="InterPro" id="IPR006047">
    <property type="entry name" value="GH13_cat_dom"/>
</dbReference>
<name>A0A517MKN9_9BACT</name>
<dbReference type="SMART" id="SM00642">
    <property type="entry name" value="Aamy"/>
    <property type="match status" value="1"/>
</dbReference>
<feature type="binding site" evidence="15">
    <location>
        <begin position="218"/>
        <end position="223"/>
    </location>
    <ligand>
        <name>substrate</name>
    </ligand>
</feature>
<protein>
    <recommendedName>
        <fullName evidence="5 13">Malto-oligosyltrehalose trehalohydrolase</fullName>
        <shortName evidence="13">MTHase</shortName>
        <ecNumber evidence="4 13">3.2.1.141</ecNumber>
    </recommendedName>
    <alternativeName>
        <fullName evidence="11 13">4-alpha-D-((1-&gt;4)-alpha-D-glucano)trehalose trehalohydrolase</fullName>
    </alternativeName>
    <alternativeName>
        <fullName evidence="10 13">Maltooligosyl trehalose trehalohydrolase</fullName>
    </alternativeName>
</protein>
<evidence type="ECO:0000256" key="11">
    <source>
        <dbReference type="ARBA" id="ARBA00033284"/>
    </source>
</evidence>
<dbReference type="PANTHER" id="PTHR43651:SF11">
    <property type="entry name" value="MALTO-OLIGOSYLTREHALOSE TREHALOHYDROLASE"/>
    <property type="match status" value="1"/>
</dbReference>
<evidence type="ECO:0000313" key="20">
    <source>
        <dbReference type="Proteomes" id="UP000320672"/>
    </source>
</evidence>
<evidence type="ECO:0000256" key="2">
    <source>
        <dbReference type="ARBA" id="ARBA00005199"/>
    </source>
</evidence>
<evidence type="ECO:0000256" key="15">
    <source>
        <dbReference type="PIRSR" id="PIRSR006337-2"/>
    </source>
</evidence>
<comment type="pathway">
    <text evidence="2 13">Glycan biosynthesis; trehalose biosynthesis.</text>
</comment>
<dbReference type="GO" id="GO:0005737">
    <property type="term" value="C:cytoplasm"/>
    <property type="evidence" value="ECO:0007669"/>
    <property type="project" value="UniProtKB-SubCell"/>
</dbReference>
<keyword evidence="7 13" id="KW-0378">Hydrolase</keyword>
<evidence type="ECO:0000256" key="1">
    <source>
        <dbReference type="ARBA" id="ARBA00004496"/>
    </source>
</evidence>
<sequence length="560" mass="62360">MERQADGFFESKAAAQSGELYSFELPNGQHRPDPASRFQPEGVHGPSQLVDDRQYQWECQSFAGTATANLVIYELHIGTFTKAGTYEGAIGRLDELVALGINAIELMPLAQAAGRRNWGYDGVNLFAPNHHYGTADQLRQLVDAAHQRGLSVIHDVIYNHFGAEGNYLHEFGGYISKHHKTPWGDAPNFDEAPCRPARDWILANAIYWLESFQMDGLRLDALHCMGDTSSPHIVTEIGQTFADLRSTATRPYHLIAESNIYDEELIKEVSKSGDTGHGFDAIWCDDFLHSVSAIVRPGEHMSCRQYDPKDDLHTLLQRGYLFAGSLHAEPQRVPPEADPQSVALEKLVVSIQNHDFIGNHPAGLRFHQHSSLELHRAAAALMLTYPAIPMLFMGEEFATDSPFYFFSDFNDGHLRTAVEEGRRREYPQHDWSNSPSPLSVAAVNKSRIGPASEGDLQTRLWYRQLIQLRQSWQTQNLLTSANLKANWSAEDSLAKMTYQLGEQEAVVMVRLHPADANIKDLTVAFDGEVLLKQNGSAVSGHAGQWNLEPAGVLIGIQAAR</sequence>
<evidence type="ECO:0000256" key="13">
    <source>
        <dbReference type="PIRNR" id="PIRNR006337"/>
    </source>
</evidence>
<dbReference type="Proteomes" id="UP000320672">
    <property type="component" value="Chromosome"/>
</dbReference>
<evidence type="ECO:0000256" key="12">
    <source>
        <dbReference type="ARBA" id="ARBA00034013"/>
    </source>
</evidence>
<evidence type="ECO:0000259" key="18">
    <source>
        <dbReference type="SMART" id="SM00642"/>
    </source>
</evidence>
<dbReference type="Pfam" id="PF00128">
    <property type="entry name" value="Alpha-amylase"/>
    <property type="match status" value="1"/>
</dbReference>